<comment type="caution">
    <text evidence="2">The sequence shown here is derived from an EMBL/GenBank/DDBJ whole genome shotgun (WGS) entry which is preliminary data.</text>
</comment>
<proteinExistence type="predicted"/>
<dbReference type="Proteomes" id="UP000028523">
    <property type="component" value="Unassembled WGS sequence"/>
</dbReference>
<protein>
    <submittedName>
        <fullName evidence="2">Uncharacterized protein</fullName>
    </submittedName>
</protein>
<evidence type="ECO:0000313" key="3">
    <source>
        <dbReference type="Proteomes" id="UP000028523"/>
    </source>
</evidence>
<keyword evidence="3" id="KW-1185">Reference proteome</keyword>
<dbReference type="RefSeq" id="WP_036451777.1">
    <property type="nucleotide sequence ID" value="NZ_AWQU01000073.1"/>
</dbReference>
<gene>
    <name evidence="2" type="ORF">P271_492</name>
</gene>
<organism evidence="2 3">
    <name type="scientific">Malacoplasma iowae DK-CPA</name>
    <dbReference type="NCBI Taxonomy" id="1394179"/>
    <lineage>
        <taxon>Bacteria</taxon>
        <taxon>Bacillati</taxon>
        <taxon>Mycoplasmatota</taxon>
        <taxon>Mycoplasmoidales</taxon>
        <taxon>Mycoplasmoidaceae</taxon>
        <taxon>Malacoplasma</taxon>
    </lineage>
</organism>
<feature type="region of interest" description="Disordered" evidence="1">
    <location>
        <begin position="40"/>
        <end position="85"/>
    </location>
</feature>
<evidence type="ECO:0000313" key="2">
    <source>
        <dbReference type="EMBL" id="KFB07643.1"/>
    </source>
</evidence>
<sequence length="384" mass="42495">MNMISKKKKMIIGSLSVLAGVGAIGGIALGVHPTTNQYTTSTNNGSGVSINDNNKIDLPQAPISSGNQTVVGGENNNSNSSSDANSTALRMTVTKLSSFTREAGVSESYQMTIQNNKQKEGTIYFVVEGNLKTDTITFKPGDKITLRFEANKGYENYTVRDFKISGANESYYVPTKNDASDKRQFIAEMPKYEDTIDKLTGESWLYAKDTPITINPSFIISDIGENGQTVEWTHGAYMEAINGYVYSFDKDTKFSELLTKYAAFKNDERENPINLFFYLNGYNLIMDTNVTKELAEKYAPSGWNLAFFNNGKDSATEDGKYGSIVLDDSYDGKWTNANVGRFTFNGTMTFGRSLNYRYVNMSDGVQFLKMTDKSISGSIVNEAK</sequence>
<reference evidence="2 3" key="1">
    <citation type="journal article" date="2014" name="PLoS ONE">
        <title>Reduction of Hydrogen Peroxide Accumulation and Toxicity by a Catalase from Mycoplasma iowae.</title>
        <authorList>
            <person name="Pritchard R.E."/>
            <person name="Prassinos A.J."/>
            <person name="Osborne J.D."/>
            <person name="Raviv Z."/>
            <person name="Balish M.F."/>
        </authorList>
    </citation>
    <scope>NUCLEOTIDE SEQUENCE [LARGE SCALE GENOMIC DNA]</scope>
    <source>
        <strain evidence="2 3">DK-CPA</strain>
    </source>
</reference>
<accession>A0A084U3V7</accession>
<name>A0A084U3V7_MALIO</name>
<feature type="compositionally biased region" description="Polar residues" evidence="1">
    <location>
        <begin position="40"/>
        <end position="53"/>
    </location>
</feature>
<dbReference type="AlphaFoldDB" id="A0A084U3V7"/>
<feature type="compositionally biased region" description="Low complexity" evidence="1">
    <location>
        <begin position="75"/>
        <end position="85"/>
    </location>
</feature>
<evidence type="ECO:0000256" key="1">
    <source>
        <dbReference type="SAM" id="MobiDB-lite"/>
    </source>
</evidence>
<dbReference type="EMBL" id="AWQU01000073">
    <property type="protein sequence ID" value="KFB07643.1"/>
    <property type="molecule type" value="Genomic_DNA"/>
</dbReference>